<organism evidence="2 3">
    <name type="scientific">Sistotremastrum suecicum HHB10207 ss-3</name>
    <dbReference type="NCBI Taxonomy" id="1314776"/>
    <lineage>
        <taxon>Eukaryota</taxon>
        <taxon>Fungi</taxon>
        <taxon>Dikarya</taxon>
        <taxon>Basidiomycota</taxon>
        <taxon>Agaricomycotina</taxon>
        <taxon>Agaricomycetes</taxon>
        <taxon>Sistotremastrales</taxon>
        <taxon>Sistotremastraceae</taxon>
        <taxon>Sistotremastrum</taxon>
    </lineage>
</organism>
<proteinExistence type="predicted"/>
<evidence type="ECO:0000313" key="3">
    <source>
        <dbReference type="Proteomes" id="UP000076798"/>
    </source>
</evidence>
<dbReference type="EMBL" id="KV428157">
    <property type="protein sequence ID" value="KZT34992.1"/>
    <property type="molecule type" value="Genomic_DNA"/>
</dbReference>
<feature type="region of interest" description="Disordered" evidence="1">
    <location>
        <begin position="1"/>
        <end position="20"/>
    </location>
</feature>
<sequence>MAAHTRATGHRAGAVSGHKNKKRAKACVTGTLPFIAIDVLRKILWEMINPYFHKLMACIRCLSRTISAGQYREVEIQNGDEPIHTDERTHGKFLEIMDEIYRNLSEVEPEHLDPEHA</sequence>
<name>A0A166A5Z3_9AGAM</name>
<evidence type="ECO:0000256" key="1">
    <source>
        <dbReference type="SAM" id="MobiDB-lite"/>
    </source>
</evidence>
<dbReference type="AlphaFoldDB" id="A0A166A5Z3"/>
<keyword evidence="3" id="KW-1185">Reference proteome</keyword>
<gene>
    <name evidence="2" type="ORF">SISSUDRAFT_1064845</name>
</gene>
<evidence type="ECO:0000313" key="2">
    <source>
        <dbReference type="EMBL" id="KZT34992.1"/>
    </source>
</evidence>
<accession>A0A166A5Z3</accession>
<protein>
    <submittedName>
        <fullName evidence="2">Uncharacterized protein</fullName>
    </submittedName>
</protein>
<dbReference type="Proteomes" id="UP000076798">
    <property type="component" value="Unassembled WGS sequence"/>
</dbReference>
<reference evidence="2 3" key="1">
    <citation type="journal article" date="2016" name="Mol. Biol. Evol.">
        <title>Comparative Genomics of Early-Diverging Mushroom-Forming Fungi Provides Insights into the Origins of Lignocellulose Decay Capabilities.</title>
        <authorList>
            <person name="Nagy L.G."/>
            <person name="Riley R."/>
            <person name="Tritt A."/>
            <person name="Adam C."/>
            <person name="Daum C."/>
            <person name="Floudas D."/>
            <person name="Sun H."/>
            <person name="Yadav J.S."/>
            <person name="Pangilinan J."/>
            <person name="Larsson K.H."/>
            <person name="Matsuura K."/>
            <person name="Barry K."/>
            <person name="Labutti K."/>
            <person name="Kuo R."/>
            <person name="Ohm R.A."/>
            <person name="Bhattacharya S.S."/>
            <person name="Shirouzu T."/>
            <person name="Yoshinaga Y."/>
            <person name="Martin F.M."/>
            <person name="Grigoriev I.V."/>
            <person name="Hibbett D.S."/>
        </authorList>
    </citation>
    <scope>NUCLEOTIDE SEQUENCE [LARGE SCALE GENOMIC DNA]</scope>
    <source>
        <strain evidence="2 3">HHB10207 ss-3</strain>
    </source>
</reference>